<reference evidence="1" key="1">
    <citation type="submission" date="2023-10" db="EMBL/GenBank/DDBJ databases">
        <authorList>
            <person name="Chen Y."/>
            <person name="Shah S."/>
            <person name="Dougan E. K."/>
            <person name="Thang M."/>
            <person name="Chan C."/>
        </authorList>
    </citation>
    <scope>NUCLEOTIDE SEQUENCE [LARGE SCALE GENOMIC DNA]</scope>
</reference>
<protein>
    <recommendedName>
        <fullName evidence="3">3-hydroxyisobutyryl-CoA hydrolase</fullName>
    </recommendedName>
</protein>
<dbReference type="Gene3D" id="3.90.226.10">
    <property type="entry name" value="2-enoyl-CoA Hydratase, Chain A, domain 1"/>
    <property type="match status" value="1"/>
</dbReference>
<dbReference type="Pfam" id="PF00378">
    <property type="entry name" value="ECH_1"/>
    <property type="match status" value="1"/>
</dbReference>
<dbReference type="SUPFAM" id="SSF52096">
    <property type="entry name" value="ClpP/crotonase"/>
    <property type="match status" value="1"/>
</dbReference>
<dbReference type="Proteomes" id="UP001189429">
    <property type="component" value="Unassembled WGS sequence"/>
</dbReference>
<accession>A0ABN9WAP3</accession>
<dbReference type="InterPro" id="IPR001753">
    <property type="entry name" value="Enoyl-CoA_hydra/iso"/>
</dbReference>
<comment type="caution">
    <text evidence="1">The sequence shown here is derived from an EMBL/GenBank/DDBJ whole genome shotgun (WGS) entry which is preliminary data.</text>
</comment>
<dbReference type="EMBL" id="CAUYUJ010018294">
    <property type="protein sequence ID" value="CAK0882410.1"/>
    <property type="molecule type" value="Genomic_DNA"/>
</dbReference>
<gene>
    <name evidence="1" type="ORF">PCOR1329_LOCUS64941</name>
</gene>
<dbReference type="InterPro" id="IPR029045">
    <property type="entry name" value="ClpP/crotonase-like_dom_sf"/>
</dbReference>
<dbReference type="PANTHER" id="PTHR11941:SF75">
    <property type="entry name" value="ENOYL-COA HYDRATASE_ISOMERASE FAMILY PROTEIN"/>
    <property type="match status" value="1"/>
</dbReference>
<keyword evidence="2" id="KW-1185">Reference proteome</keyword>
<evidence type="ECO:0000313" key="2">
    <source>
        <dbReference type="Proteomes" id="UP001189429"/>
    </source>
</evidence>
<evidence type="ECO:0000313" key="1">
    <source>
        <dbReference type="EMBL" id="CAK0882410.1"/>
    </source>
</evidence>
<sequence>MAAGKPLFADDGVSVVAAEDGVLTLTLDRGECRINPTSIALLSRALDAVEQAAGPKALVVAGTGKFFCNGLDIDWMGKHPQGTASMIESFCHVLARLLSLGCPTVCAITGHGFGAGLFIALACDWRVMRNDKAWVNFPELSLGMRLSKGFAELSKAKLTAAAIRLGVLTGQRFTSSAALASGIVDAECPEAEVLPRAHQMALELLPTNLKLMNFKAESLTKMKIELYTDAYRALRGPHESPPHARL</sequence>
<name>A0ABN9WAP3_9DINO</name>
<evidence type="ECO:0008006" key="3">
    <source>
        <dbReference type="Google" id="ProtNLM"/>
    </source>
</evidence>
<dbReference type="PANTHER" id="PTHR11941">
    <property type="entry name" value="ENOYL-COA HYDRATASE-RELATED"/>
    <property type="match status" value="1"/>
</dbReference>
<dbReference type="CDD" id="cd06558">
    <property type="entry name" value="crotonase-like"/>
    <property type="match status" value="1"/>
</dbReference>
<organism evidence="1 2">
    <name type="scientific">Prorocentrum cordatum</name>
    <dbReference type="NCBI Taxonomy" id="2364126"/>
    <lineage>
        <taxon>Eukaryota</taxon>
        <taxon>Sar</taxon>
        <taxon>Alveolata</taxon>
        <taxon>Dinophyceae</taxon>
        <taxon>Prorocentrales</taxon>
        <taxon>Prorocentraceae</taxon>
        <taxon>Prorocentrum</taxon>
    </lineage>
</organism>
<proteinExistence type="predicted"/>